<dbReference type="GO" id="GO:0006355">
    <property type="term" value="P:regulation of DNA-templated transcription"/>
    <property type="evidence" value="ECO:0007669"/>
    <property type="project" value="InterPro"/>
</dbReference>
<dbReference type="EMBL" id="KV425974">
    <property type="protein sequence ID" value="KZV94378.1"/>
    <property type="molecule type" value="Genomic_DNA"/>
</dbReference>
<dbReference type="InParanoid" id="A0A165J604"/>
<evidence type="ECO:0000313" key="7">
    <source>
        <dbReference type="EMBL" id="KZV94378.1"/>
    </source>
</evidence>
<dbReference type="PANTHER" id="PTHR47429">
    <property type="entry name" value="PROTEIN TWIN LOV 1"/>
    <property type="match status" value="1"/>
</dbReference>
<dbReference type="SUPFAM" id="SSF55785">
    <property type="entry name" value="PYP-like sensor domain (PAS domain)"/>
    <property type="match status" value="2"/>
</dbReference>
<dbReference type="InterPro" id="IPR013767">
    <property type="entry name" value="PAS_fold"/>
</dbReference>
<dbReference type="PROSITE" id="PS50112">
    <property type="entry name" value="PAS"/>
    <property type="match status" value="2"/>
</dbReference>
<feature type="compositionally biased region" description="Low complexity" evidence="5">
    <location>
        <begin position="184"/>
        <end position="202"/>
    </location>
</feature>
<gene>
    <name evidence="7" type="ORF">EXIGLDRAFT_737125</name>
</gene>
<sequence>MHLPLHQQHFAIAPTPTPDTDSSSDFNFNPYMSRSPPSDRAASGPALDPGASGPLAPPPTTTTTNTQPAMEFAIPPFLWTSSQQQQQQQQRQYAQGGDPFAPFAGLDPFAVLFNAYGEAASDKDDKFARVINSASPKDASDSRMEPDGHGNNYTSYSEYYPPTSAPSTTFTAYAPPPGPPPPGATTALVVSPYHSSPSHSPPAITQGESSSPPLPAVRTRDERGMPFYASTGFDMLSILASVVNRTQPQIDIGPVDMSCAFVVVDVREPDEPIVYASPTFLLLTGYAEQEVVGRNCRFLQSPDGAVGAGEDRKWTGAREVYAMKHHLGKGREVQVELINYRKGGARFLNLVTVVPVPDPKTGDDRAFLVGFQVDLSEGPNQAMSKLRDGSYLGDYHTMGLPPALRTHGVENYAVSRDLPAVLGTDADDVQNAVAQLLLEHNSDFIHVLSLKGAYLYVSPSITRALGYEPNDLMGKSVSDLCHPADRVPLERELKDAGIAQAGTVRLLYRMRLGPGFSSSSSSSTMPSMSSMGYTTSISAPAGFAVSPQQSTMASSTSTPSIFAPSAPEYVWVESAGRLHLEPGKGRKAIIMCARRVRVPPRPHGGVGGLRGWAVLDASFGTVLSSSNGSRHTTLHVPEPGAHFAEIARPPASELLRRVLASNSASIGALAIDLAEGGRAKVILSSKEDRVLAEVRDDGDSPAQAHRHEELLAELETDHAQSWQYTLNHLKQQNAALREKLEARNSATSRPGSAPAPAVLPATISLLGKRSSLE</sequence>
<dbReference type="Proteomes" id="UP000077266">
    <property type="component" value="Unassembled WGS sequence"/>
</dbReference>
<feature type="compositionally biased region" description="Pro residues" evidence="5">
    <location>
        <begin position="174"/>
        <end position="183"/>
    </location>
</feature>
<keyword evidence="2" id="KW-0288">FMN</keyword>
<dbReference type="OrthoDB" id="447251at2759"/>
<dbReference type="InterPro" id="IPR035965">
    <property type="entry name" value="PAS-like_dom_sf"/>
</dbReference>
<evidence type="ECO:0000259" key="6">
    <source>
        <dbReference type="PROSITE" id="PS50112"/>
    </source>
</evidence>
<keyword evidence="8" id="KW-1185">Reference proteome</keyword>
<dbReference type="SMART" id="SM00091">
    <property type="entry name" value="PAS"/>
    <property type="match status" value="2"/>
</dbReference>
<feature type="domain" description="PAS" evidence="6">
    <location>
        <begin position="430"/>
        <end position="496"/>
    </location>
</feature>
<evidence type="ECO:0000256" key="2">
    <source>
        <dbReference type="ARBA" id="ARBA00022643"/>
    </source>
</evidence>
<organism evidence="7 8">
    <name type="scientific">Exidia glandulosa HHB12029</name>
    <dbReference type="NCBI Taxonomy" id="1314781"/>
    <lineage>
        <taxon>Eukaryota</taxon>
        <taxon>Fungi</taxon>
        <taxon>Dikarya</taxon>
        <taxon>Basidiomycota</taxon>
        <taxon>Agaricomycotina</taxon>
        <taxon>Agaricomycetes</taxon>
        <taxon>Auriculariales</taxon>
        <taxon>Exidiaceae</taxon>
        <taxon>Exidia</taxon>
    </lineage>
</organism>
<feature type="coiled-coil region" evidence="4">
    <location>
        <begin position="719"/>
        <end position="746"/>
    </location>
</feature>
<feature type="domain" description="PAS" evidence="6">
    <location>
        <begin position="261"/>
        <end position="295"/>
    </location>
</feature>
<accession>A0A165J604</accession>
<dbReference type="InterPro" id="IPR000014">
    <property type="entry name" value="PAS"/>
</dbReference>
<keyword evidence="1" id="KW-0285">Flavoprotein</keyword>
<dbReference type="GO" id="GO:0005634">
    <property type="term" value="C:nucleus"/>
    <property type="evidence" value="ECO:0007669"/>
    <property type="project" value="TreeGrafter"/>
</dbReference>
<feature type="region of interest" description="Disordered" evidence="5">
    <location>
        <begin position="134"/>
        <end position="216"/>
    </location>
</feature>
<feature type="compositionally biased region" description="Low complexity" evidence="5">
    <location>
        <begin position="41"/>
        <end position="54"/>
    </location>
</feature>
<feature type="region of interest" description="Disordered" evidence="5">
    <location>
        <begin position="1"/>
        <end position="68"/>
    </location>
</feature>
<dbReference type="CDD" id="cd00130">
    <property type="entry name" value="PAS"/>
    <property type="match status" value="2"/>
</dbReference>
<dbReference type="STRING" id="1314781.A0A165J604"/>
<keyword evidence="4" id="KW-0175">Coiled coil</keyword>
<feature type="compositionally biased region" description="Basic and acidic residues" evidence="5">
    <location>
        <begin position="138"/>
        <end position="148"/>
    </location>
</feature>
<dbReference type="AlphaFoldDB" id="A0A165J604"/>
<dbReference type="Pfam" id="PF13426">
    <property type="entry name" value="PAS_9"/>
    <property type="match status" value="1"/>
</dbReference>
<reference evidence="7 8" key="1">
    <citation type="journal article" date="2016" name="Mol. Biol. Evol.">
        <title>Comparative Genomics of Early-Diverging Mushroom-Forming Fungi Provides Insights into the Origins of Lignocellulose Decay Capabilities.</title>
        <authorList>
            <person name="Nagy L.G."/>
            <person name="Riley R."/>
            <person name="Tritt A."/>
            <person name="Adam C."/>
            <person name="Daum C."/>
            <person name="Floudas D."/>
            <person name="Sun H."/>
            <person name="Yadav J.S."/>
            <person name="Pangilinan J."/>
            <person name="Larsson K.H."/>
            <person name="Matsuura K."/>
            <person name="Barry K."/>
            <person name="Labutti K."/>
            <person name="Kuo R."/>
            <person name="Ohm R.A."/>
            <person name="Bhattacharya S.S."/>
            <person name="Shirouzu T."/>
            <person name="Yoshinaga Y."/>
            <person name="Martin F.M."/>
            <person name="Grigoriev I.V."/>
            <person name="Hibbett D.S."/>
        </authorList>
    </citation>
    <scope>NUCLEOTIDE SEQUENCE [LARGE SCALE GENOMIC DNA]</scope>
    <source>
        <strain evidence="7 8">HHB12029</strain>
    </source>
</reference>
<feature type="compositionally biased region" description="Low complexity" evidence="5">
    <location>
        <begin position="83"/>
        <end position="92"/>
    </location>
</feature>
<dbReference type="PANTHER" id="PTHR47429:SF7">
    <property type="entry name" value="GATA-FACTOR"/>
    <property type="match status" value="1"/>
</dbReference>
<evidence type="ECO:0000256" key="5">
    <source>
        <dbReference type="SAM" id="MobiDB-lite"/>
    </source>
</evidence>
<dbReference type="NCBIfam" id="TIGR00229">
    <property type="entry name" value="sensory_box"/>
    <property type="match status" value="1"/>
</dbReference>
<dbReference type="Gene3D" id="3.30.450.20">
    <property type="entry name" value="PAS domain"/>
    <property type="match status" value="2"/>
</dbReference>
<protein>
    <recommendedName>
        <fullName evidence="6">PAS domain-containing protein</fullName>
    </recommendedName>
</protein>
<proteinExistence type="predicted"/>
<feature type="compositionally biased region" description="Low complexity" evidence="5">
    <location>
        <begin position="153"/>
        <end position="173"/>
    </location>
</feature>
<evidence type="ECO:0000256" key="3">
    <source>
        <dbReference type="ARBA" id="ARBA00022991"/>
    </source>
</evidence>
<dbReference type="Pfam" id="PF00989">
    <property type="entry name" value="PAS"/>
    <property type="match status" value="1"/>
</dbReference>
<feature type="region of interest" description="Disordered" evidence="5">
    <location>
        <begin position="80"/>
        <end position="99"/>
    </location>
</feature>
<feature type="compositionally biased region" description="Polar residues" evidence="5">
    <location>
        <begin position="26"/>
        <end position="36"/>
    </location>
</feature>
<name>A0A165J604_EXIGL</name>
<evidence type="ECO:0000256" key="4">
    <source>
        <dbReference type="SAM" id="Coils"/>
    </source>
</evidence>
<evidence type="ECO:0000313" key="8">
    <source>
        <dbReference type="Proteomes" id="UP000077266"/>
    </source>
</evidence>
<keyword evidence="3" id="KW-0157">Chromophore</keyword>
<evidence type="ECO:0000256" key="1">
    <source>
        <dbReference type="ARBA" id="ARBA00022630"/>
    </source>
</evidence>